<comment type="caution">
    <text evidence="3">The sequence shown here is derived from an EMBL/GenBank/DDBJ whole genome shotgun (WGS) entry which is preliminary data.</text>
</comment>
<keyword evidence="4" id="KW-1185">Reference proteome</keyword>
<proteinExistence type="predicted"/>
<dbReference type="Proteomes" id="UP000680815">
    <property type="component" value="Unassembled WGS sequence"/>
</dbReference>
<evidence type="ECO:0000259" key="2">
    <source>
        <dbReference type="Pfam" id="PF12728"/>
    </source>
</evidence>
<evidence type="ECO:0000313" key="4">
    <source>
        <dbReference type="Proteomes" id="UP000680815"/>
    </source>
</evidence>
<feature type="domain" description="Helix-turn-helix" evidence="2">
    <location>
        <begin position="7"/>
        <end position="51"/>
    </location>
</feature>
<feature type="region of interest" description="Disordered" evidence="1">
    <location>
        <begin position="54"/>
        <end position="74"/>
    </location>
</feature>
<evidence type="ECO:0000256" key="1">
    <source>
        <dbReference type="SAM" id="MobiDB-lite"/>
    </source>
</evidence>
<dbReference type="RefSeq" id="WP_209353361.1">
    <property type="nucleotide sequence ID" value="NZ_JAGIYZ010000021.1"/>
</dbReference>
<organism evidence="3 4">
    <name type="scientific">Roseomonas nitratireducens</name>
    <dbReference type="NCBI Taxonomy" id="2820810"/>
    <lineage>
        <taxon>Bacteria</taxon>
        <taxon>Pseudomonadati</taxon>
        <taxon>Pseudomonadota</taxon>
        <taxon>Alphaproteobacteria</taxon>
        <taxon>Acetobacterales</taxon>
        <taxon>Roseomonadaceae</taxon>
        <taxon>Roseomonas</taxon>
    </lineage>
</organism>
<dbReference type="InterPro" id="IPR041657">
    <property type="entry name" value="HTH_17"/>
</dbReference>
<sequence>MPERLTFTTAETASLLGISQSGVYGMIRQGVIRSVNIGGSRRLVPRAEFERLGREASGDPTWTAERAFGGEQTQ</sequence>
<name>A0ABS4AX86_9PROT</name>
<dbReference type="EMBL" id="JAGIYZ010000021">
    <property type="protein sequence ID" value="MBP0465978.1"/>
    <property type="molecule type" value="Genomic_DNA"/>
</dbReference>
<dbReference type="NCBIfam" id="TIGR01764">
    <property type="entry name" value="excise"/>
    <property type="match status" value="1"/>
</dbReference>
<protein>
    <submittedName>
        <fullName evidence="3">Helix-turn-helix domain-containing protein</fullName>
    </submittedName>
</protein>
<accession>A0ABS4AX86</accession>
<dbReference type="Pfam" id="PF12728">
    <property type="entry name" value="HTH_17"/>
    <property type="match status" value="1"/>
</dbReference>
<dbReference type="InterPro" id="IPR010093">
    <property type="entry name" value="SinI_DNA-bd"/>
</dbReference>
<evidence type="ECO:0000313" key="3">
    <source>
        <dbReference type="EMBL" id="MBP0465978.1"/>
    </source>
</evidence>
<gene>
    <name evidence="3" type="ORF">J5Y09_18775</name>
</gene>
<reference evidence="3 4" key="1">
    <citation type="submission" date="2021-03" db="EMBL/GenBank/DDBJ databases">
        <authorList>
            <person name="So Y."/>
        </authorList>
    </citation>
    <scope>NUCLEOTIDE SEQUENCE [LARGE SCALE GENOMIC DNA]</scope>
    <source>
        <strain evidence="3 4">PWR1</strain>
    </source>
</reference>